<name>A0ABM9NPM3_9GAMM</name>
<keyword evidence="6" id="KW-0175">Coiled coil</keyword>
<keyword evidence="9" id="KW-1185">Reference proteome</keyword>
<keyword evidence="3 4" id="KW-0648">Protein biosynthesis</keyword>
<dbReference type="RefSeq" id="WP_341764904.1">
    <property type="nucleotide sequence ID" value="NZ_OZ034688.1"/>
</dbReference>
<evidence type="ECO:0000256" key="4">
    <source>
        <dbReference type="HAMAP-Rule" id="MF_00094"/>
    </source>
</evidence>
<reference evidence="8" key="1">
    <citation type="submission" date="2024-04" db="EMBL/GenBank/DDBJ databases">
        <authorList>
            <person name="Manzano-Marin A."/>
            <person name="Manzano-Marin A."/>
            <person name="Alejandro Manzano Marin A."/>
        </authorList>
    </citation>
    <scope>NUCLEOTIDE SEQUENCE [LARGE SCALE GENOMIC DNA]</scope>
    <source>
        <strain evidence="8">TABTEA</strain>
    </source>
</reference>
<dbReference type="PANTHER" id="PTHR43116">
    <property type="entry name" value="PEPTIDE CHAIN RELEASE FACTOR 2"/>
    <property type="match status" value="1"/>
</dbReference>
<dbReference type="Proteomes" id="UP001497533">
    <property type="component" value="Chromosome"/>
</dbReference>
<dbReference type="Gene3D" id="1.20.58.410">
    <property type="entry name" value="Release factor"/>
    <property type="match status" value="1"/>
</dbReference>
<dbReference type="EMBL" id="OZ034688">
    <property type="protein sequence ID" value="CAL1329442.1"/>
    <property type="molecule type" value="Genomic_DNA"/>
</dbReference>
<evidence type="ECO:0000313" key="9">
    <source>
        <dbReference type="Proteomes" id="UP001497533"/>
    </source>
</evidence>
<dbReference type="InterPro" id="IPR045853">
    <property type="entry name" value="Pep_chain_release_fac_I_sf"/>
</dbReference>
<dbReference type="Gene3D" id="3.30.160.20">
    <property type="match status" value="1"/>
</dbReference>
<gene>
    <name evidence="4 8" type="primary">prfB</name>
    <name evidence="8" type="ORF">PRHACTZTBTEA_531</name>
</gene>
<keyword evidence="2 4" id="KW-0488">Methylation</keyword>
<dbReference type="InterPro" id="IPR005139">
    <property type="entry name" value="PCRF"/>
</dbReference>
<dbReference type="PROSITE" id="PS00745">
    <property type="entry name" value="RF_PROK_I"/>
    <property type="match status" value="1"/>
</dbReference>
<protein>
    <recommendedName>
        <fullName evidence="4 5">Peptide chain release factor 2</fullName>
        <shortName evidence="4">RF-2</shortName>
    </recommendedName>
</protein>
<comment type="similarity">
    <text evidence="1 4">Belongs to the prokaryotic/mitochondrial release factor family.</text>
</comment>
<feature type="coiled-coil region" evidence="6">
    <location>
        <begin position="282"/>
        <end position="314"/>
    </location>
</feature>
<keyword evidence="4" id="KW-0963">Cytoplasm</keyword>
<evidence type="ECO:0000256" key="2">
    <source>
        <dbReference type="ARBA" id="ARBA00022481"/>
    </source>
</evidence>
<dbReference type="InterPro" id="IPR004374">
    <property type="entry name" value="PrfB"/>
</dbReference>
<evidence type="ECO:0000256" key="1">
    <source>
        <dbReference type="ARBA" id="ARBA00010835"/>
    </source>
</evidence>
<evidence type="ECO:0000313" key="8">
    <source>
        <dbReference type="EMBL" id="CAL1329442.1"/>
    </source>
</evidence>
<comment type="function">
    <text evidence="4">Peptide chain release factor 2 directs the termination of translation in response to the peptide chain termination codons UGA and UAA.</text>
</comment>
<dbReference type="SMART" id="SM00937">
    <property type="entry name" value="PCRF"/>
    <property type="match status" value="1"/>
</dbReference>
<dbReference type="InterPro" id="IPR000352">
    <property type="entry name" value="Pep_chain_release_fac_I"/>
</dbReference>
<evidence type="ECO:0000256" key="6">
    <source>
        <dbReference type="SAM" id="Coils"/>
    </source>
</evidence>
<sequence length="366" mass="42963">MTFEKKQIKSKIQYIFERIIILKNFFDYNKKKKRIEEINQILEQPYIWKKIKQIEILNKERSFLNTIINNIDQLIKKNEDIKSLLELALEINDEEAYNEISFELNQLQNKLIELEFHRMFSKEYDISNCYIDLQAGSGGIEAQDWTNMLLRMYLRWADSKELKTEIIEESFGDITGIKSATIKIIGNYAYGWLRTETGIHRLVRKSPFDSCKRRHTSFSSVFIYPEIDNKINIEINLSDLRIDVYRSSGAGGQHVNKTESAVRITHIPTNIVTQCQNDRSQHKNKDQAMNQLKAKLYKLEIQKKNENKQAIEKNKLDICWGNQIRSYILDDARIKDLRTGIETRNIQSVLDGDLDKFIKGSLKIGL</sequence>
<comment type="subcellular location">
    <subcellularLocation>
        <location evidence="4">Cytoplasm</location>
    </subcellularLocation>
</comment>
<dbReference type="HAMAP" id="MF_00094">
    <property type="entry name" value="Rel_fac_2"/>
    <property type="match status" value="1"/>
</dbReference>
<dbReference type="SUPFAM" id="SSF75620">
    <property type="entry name" value="Release factor"/>
    <property type="match status" value="1"/>
</dbReference>
<evidence type="ECO:0000256" key="3">
    <source>
        <dbReference type="ARBA" id="ARBA00022917"/>
    </source>
</evidence>
<proteinExistence type="inferred from homology"/>
<comment type="PTM">
    <text evidence="4">Methylated by PrmC. Methylation increases the termination efficiency of RF2.</text>
</comment>
<feature type="modified residue" description="N5-methylglutamine" evidence="4">
    <location>
        <position position="253"/>
    </location>
</feature>
<evidence type="ECO:0000259" key="7">
    <source>
        <dbReference type="PROSITE" id="PS00745"/>
    </source>
</evidence>
<dbReference type="NCBIfam" id="TIGR00020">
    <property type="entry name" value="prfB"/>
    <property type="match status" value="1"/>
</dbReference>
<organism evidence="8 9">
    <name type="scientific">Candidatus Providencia siddallii</name>
    <dbReference type="NCBI Taxonomy" id="1715285"/>
    <lineage>
        <taxon>Bacteria</taxon>
        <taxon>Pseudomonadati</taxon>
        <taxon>Pseudomonadota</taxon>
        <taxon>Gammaproteobacteria</taxon>
        <taxon>Enterobacterales</taxon>
        <taxon>Morganellaceae</taxon>
        <taxon>Providencia</taxon>
    </lineage>
</organism>
<dbReference type="Pfam" id="PF00472">
    <property type="entry name" value="RF-1"/>
    <property type="match status" value="1"/>
</dbReference>
<dbReference type="PANTHER" id="PTHR43116:SF3">
    <property type="entry name" value="CLASS I PEPTIDE CHAIN RELEASE FACTOR"/>
    <property type="match status" value="1"/>
</dbReference>
<dbReference type="Gene3D" id="3.30.70.1660">
    <property type="match status" value="1"/>
</dbReference>
<dbReference type="Pfam" id="PF03462">
    <property type="entry name" value="PCRF"/>
    <property type="match status" value="1"/>
</dbReference>
<accession>A0ABM9NPM3</accession>
<feature type="domain" description="Prokaryotic-type class I peptide chain release factors" evidence="7">
    <location>
        <begin position="246"/>
        <end position="262"/>
    </location>
</feature>
<evidence type="ECO:0000256" key="5">
    <source>
        <dbReference type="NCBIfam" id="TIGR00020"/>
    </source>
</evidence>